<evidence type="ECO:0000256" key="1">
    <source>
        <dbReference type="SAM" id="MobiDB-lite"/>
    </source>
</evidence>
<reference evidence="3" key="1">
    <citation type="submission" date="2022-08" db="UniProtKB">
        <authorList>
            <consortium name="EnsemblMetazoa"/>
        </authorList>
    </citation>
    <scope>IDENTIFICATION</scope>
    <source>
        <strain evidence="3">05x7-T-G4-1.051#20</strain>
    </source>
</reference>
<dbReference type="OrthoDB" id="5798249at2759"/>
<dbReference type="OMA" id="PACAVHQ"/>
<name>A0A8W8NWV6_MAGGI</name>
<dbReference type="EnsemblMetazoa" id="G8915.1">
    <property type="protein sequence ID" value="G8915.1:cds"/>
    <property type="gene ID" value="G8915"/>
</dbReference>
<proteinExistence type="predicted"/>
<evidence type="ECO:0000313" key="3">
    <source>
        <dbReference type="EnsemblMetazoa" id="G8915.1:cds"/>
    </source>
</evidence>
<dbReference type="InterPro" id="IPR046815">
    <property type="entry name" value="P2RX7_C"/>
</dbReference>
<evidence type="ECO:0000313" key="4">
    <source>
        <dbReference type="Proteomes" id="UP000005408"/>
    </source>
</evidence>
<dbReference type="Pfam" id="PF20478">
    <property type="entry name" value="P2RX7_C"/>
    <property type="match status" value="1"/>
</dbReference>
<feature type="region of interest" description="Disordered" evidence="1">
    <location>
        <begin position="17"/>
        <end position="46"/>
    </location>
</feature>
<dbReference type="AlphaFoldDB" id="A0A8W8NWV6"/>
<dbReference type="PANTHER" id="PTHR36981:SF1">
    <property type="entry name" value="P2X PURINORECEPTOR 7 INTRACELLULAR DOMAIN-CONTAINING PROTEIN"/>
    <property type="match status" value="1"/>
</dbReference>
<accession>A0A8W8NWV6</accession>
<sequence length="181" mass="21122">MAGIDLNPDEIQFIVQPYQFEPHRGPEQPLSSSESSSESDSERDSDIDNVATDEWCTCNNCVAMPTATERRCCQSFAVCQPKLDEATITCITMHEAFQVNCLNHHVLELSFYEYLDYNGPIGDEEPVHELYRYIAYRRYTRWLWHRLGKKTRKVIPSCVVSAIRTRFPSDEYTGFRYPRDY</sequence>
<feature type="domain" description="P2X purinoreceptor 7 intracellular" evidence="2">
    <location>
        <begin position="40"/>
        <end position="176"/>
    </location>
</feature>
<evidence type="ECO:0000259" key="2">
    <source>
        <dbReference type="Pfam" id="PF20478"/>
    </source>
</evidence>
<organism evidence="3 4">
    <name type="scientific">Magallana gigas</name>
    <name type="common">Pacific oyster</name>
    <name type="synonym">Crassostrea gigas</name>
    <dbReference type="NCBI Taxonomy" id="29159"/>
    <lineage>
        <taxon>Eukaryota</taxon>
        <taxon>Metazoa</taxon>
        <taxon>Spiralia</taxon>
        <taxon>Lophotrochozoa</taxon>
        <taxon>Mollusca</taxon>
        <taxon>Bivalvia</taxon>
        <taxon>Autobranchia</taxon>
        <taxon>Pteriomorphia</taxon>
        <taxon>Ostreida</taxon>
        <taxon>Ostreoidea</taxon>
        <taxon>Ostreidae</taxon>
        <taxon>Magallana</taxon>
    </lineage>
</organism>
<dbReference type="Proteomes" id="UP000005408">
    <property type="component" value="Unassembled WGS sequence"/>
</dbReference>
<protein>
    <recommendedName>
        <fullName evidence="2">P2X purinoreceptor 7 intracellular domain-containing protein</fullName>
    </recommendedName>
</protein>
<dbReference type="PANTHER" id="PTHR36981">
    <property type="entry name" value="ZGC:195170"/>
    <property type="match status" value="1"/>
</dbReference>
<keyword evidence="4" id="KW-1185">Reference proteome</keyword>